<comment type="subcellular location">
    <subcellularLocation>
        <location evidence="1">Membrane</location>
        <topology evidence="1">Lipid-anchor</topology>
    </subcellularLocation>
</comment>
<comment type="caution">
    <text evidence="7">The sequence shown here is derived from an EMBL/GenBank/DDBJ whole genome shotgun (WGS) entry which is preliminary data.</text>
</comment>
<dbReference type="Proteomes" id="UP000655588">
    <property type="component" value="Unassembled WGS sequence"/>
</dbReference>
<dbReference type="EMBL" id="WNWW01000291">
    <property type="protein sequence ID" value="KAF3426751.1"/>
    <property type="molecule type" value="Genomic_DNA"/>
</dbReference>
<dbReference type="AlphaFoldDB" id="A0A833S034"/>
<dbReference type="InterPro" id="IPR001623">
    <property type="entry name" value="DnaJ_domain"/>
</dbReference>
<keyword evidence="4" id="KW-0143">Chaperone</keyword>
<evidence type="ECO:0000259" key="6">
    <source>
        <dbReference type="PROSITE" id="PS50076"/>
    </source>
</evidence>
<dbReference type="InterPro" id="IPR051434">
    <property type="entry name" value="DnaJ_C_subfamily_member5"/>
</dbReference>
<dbReference type="InterPro" id="IPR036869">
    <property type="entry name" value="J_dom_sf"/>
</dbReference>
<dbReference type="GO" id="GO:0016020">
    <property type="term" value="C:membrane"/>
    <property type="evidence" value="ECO:0007669"/>
    <property type="project" value="UniProtKB-SubCell"/>
</dbReference>
<evidence type="ECO:0000256" key="4">
    <source>
        <dbReference type="ARBA" id="ARBA00023186"/>
    </source>
</evidence>
<accession>A0A833S034</accession>
<evidence type="ECO:0000256" key="1">
    <source>
        <dbReference type="ARBA" id="ARBA00004635"/>
    </source>
</evidence>
<keyword evidence="2" id="KW-0472">Membrane</keyword>
<dbReference type="SMART" id="SM00271">
    <property type="entry name" value="DnaJ"/>
    <property type="match status" value="1"/>
</dbReference>
<sequence length="137" mass="15790">MSSLININESLTAGDSLYQILEISKTATPEEIKRTYRKLALKYHPDKNPNNPEAAEKFASELIFLYMHESNFVNYKDDVLGIPHVIVLRFGQGQIGKKIYKRNEKSPQAELHHFYIKKLPNAKFCLALINILRNCKV</sequence>
<dbReference type="Gene3D" id="1.10.287.110">
    <property type="entry name" value="DnaJ domain"/>
    <property type="match status" value="1"/>
</dbReference>
<organism evidence="7 8">
    <name type="scientific">Frieseomelitta varia</name>
    <dbReference type="NCBI Taxonomy" id="561572"/>
    <lineage>
        <taxon>Eukaryota</taxon>
        <taxon>Metazoa</taxon>
        <taxon>Ecdysozoa</taxon>
        <taxon>Arthropoda</taxon>
        <taxon>Hexapoda</taxon>
        <taxon>Insecta</taxon>
        <taxon>Pterygota</taxon>
        <taxon>Neoptera</taxon>
        <taxon>Endopterygota</taxon>
        <taxon>Hymenoptera</taxon>
        <taxon>Apocrita</taxon>
        <taxon>Aculeata</taxon>
        <taxon>Apoidea</taxon>
        <taxon>Anthophila</taxon>
        <taxon>Apidae</taxon>
        <taxon>Frieseomelitta</taxon>
    </lineage>
</organism>
<evidence type="ECO:0000256" key="5">
    <source>
        <dbReference type="ARBA" id="ARBA00023288"/>
    </source>
</evidence>
<keyword evidence="3" id="KW-0564">Palmitate</keyword>
<dbReference type="PRINTS" id="PR00625">
    <property type="entry name" value="JDOMAIN"/>
</dbReference>
<evidence type="ECO:0000313" key="7">
    <source>
        <dbReference type="EMBL" id="KAF3426751.1"/>
    </source>
</evidence>
<feature type="domain" description="J" evidence="6">
    <location>
        <begin position="16"/>
        <end position="104"/>
    </location>
</feature>
<dbReference type="PANTHER" id="PTHR44027">
    <property type="entry name" value="DNAJ HOMOLOG SUBFAMILY C MEMBER 5 HOMOLOG"/>
    <property type="match status" value="1"/>
</dbReference>
<proteinExistence type="predicted"/>
<evidence type="ECO:0000313" key="8">
    <source>
        <dbReference type="Proteomes" id="UP000655588"/>
    </source>
</evidence>
<keyword evidence="8" id="KW-1185">Reference proteome</keyword>
<dbReference type="SUPFAM" id="SSF46565">
    <property type="entry name" value="Chaperone J-domain"/>
    <property type="match status" value="1"/>
</dbReference>
<dbReference type="Pfam" id="PF00226">
    <property type="entry name" value="DnaJ"/>
    <property type="match status" value="1"/>
</dbReference>
<evidence type="ECO:0000256" key="3">
    <source>
        <dbReference type="ARBA" id="ARBA00023139"/>
    </source>
</evidence>
<dbReference type="PROSITE" id="PS50076">
    <property type="entry name" value="DNAJ_2"/>
    <property type="match status" value="1"/>
</dbReference>
<keyword evidence="5" id="KW-0449">Lipoprotein</keyword>
<protein>
    <recommendedName>
        <fullName evidence="6">J domain-containing protein</fullName>
    </recommendedName>
</protein>
<gene>
    <name evidence="7" type="ORF">E2986_10932</name>
</gene>
<reference evidence="7" key="1">
    <citation type="submission" date="2019-11" db="EMBL/GenBank/DDBJ databases">
        <title>The nuclear and mitochondrial genomes of Frieseomelitta varia - a highly eusocial stingless bee (Meliponini) with a permanently sterile worker caste.</title>
        <authorList>
            <person name="Freitas F.C.P."/>
            <person name="Lourenco A.P."/>
            <person name="Nunes F.M.F."/>
            <person name="Paschoal A.R."/>
            <person name="Abreu F.C.P."/>
            <person name="Barbin F.O."/>
            <person name="Bataglia L."/>
            <person name="Cardoso-Junior C.A.M."/>
            <person name="Cervoni M.S."/>
            <person name="Silva S.R."/>
            <person name="Dalarmi F."/>
            <person name="Del Lama M.A."/>
            <person name="Depintor T.S."/>
            <person name="Ferreira K.M."/>
            <person name="Goria P.S."/>
            <person name="Jaskot M.C."/>
            <person name="Lago D.C."/>
            <person name="Luna-Lucena D."/>
            <person name="Moda L.M."/>
            <person name="Nascimento L."/>
            <person name="Pedrino M."/>
            <person name="Rabico F.O."/>
            <person name="Sanches F.C."/>
            <person name="Santos D.E."/>
            <person name="Santos C.G."/>
            <person name="Vieira J."/>
            <person name="Lopes T.F."/>
            <person name="Barchuk A.R."/>
            <person name="Hartfelder K."/>
            <person name="Simoes Z.L.P."/>
            <person name="Bitondi M.M.G."/>
            <person name="Pinheiro D.G."/>
        </authorList>
    </citation>
    <scope>NUCLEOTIDE SEQUENCE</scope>
    <source>
        <strain evidence="7">USP_RPSP 00005682</strain>
        <tissue evidence="7">Whole individual</tissue>
    </source>
</reference>
<dbReference type="CDD" id="cd06257">
    <property type="entry name" value="DnaJ"/>
    <property type="match status" value="1"/>
</dbReference>
<dbReference type="PANTHER" id="PTHR44027:SF7">
    <property type="entry name" value="DNAJ HOMOLOG SUBFAMILY C MEMBER 5 HOMOLOG"/>
    <property type="match status" value="1"/>
</dbReference>
<evidence type="ECO:0000256" key="2">
    <source>
        <dbReference type="ARBA" id="ARBA00023136"/>
    </source>
</evidence>
<dbReference type="GO" id="GO:0005737">
    <property type="term" value="C:cytoplasm"/>
    <property type="evidence" value="ECO:0007669"/>
    <property type="project" value="UniProtKB-ARBA"/>
</dbReference>
<name>A0A833S034_9HYME</name>